<evidence type="ECO:0000259" key="2">
    <source>
        <dbReference type="Pfam" id="PF00248"/>
    </source>
</evidence>
<dbReference type="SUPFAM" id="SSF51430">
    <property type="entry name" value="NAD(P)-linked oxidoreductase"/>
    <property type="match status" value="1"/>
</dbReference>
<dbReference type="InterPro" id="IPR036812">
    <property type="entry name" value="NAD(P)_OxRdtase_dom_sf"/>
</dbReference>
<name>A0ABQ6HTK6_9MICO</name>
<gene>
    <name evidence="3" type="ORF">GCM10025862_37920</name>
</gene>
<reference evidence="4" key="1">
    <citation type="journal article" date="2019" name="Int. J. Syst. Evol. Microbiol.">
        <title>The Global Catalogue of Microorganisms (GCM) 10K type strain sequencing project: providing services to taxonomists for standard genome sequencing and annotation.</title>
        <authorList>
            <consortium name="The Broad Institute Genomics Platform"/>
            <consortium name="The Broad Institute Genome Sequencing Center for Infectious Disease"/>
            <person name="Wu L."/>
            <person name="Ma J."/>
        </authorList>
    </citation>
    <scope>NUCLEOTIDE SEQUENCE [LARGE SCALE GENOMIC DNA]</scope>
    <source>
        <strain evidence="4">NBRC 105830</strain>
    </source>
</reference>
<dbReference type="Gene3D" id="3.20.20.100">
    <property type="entry name" value="NADP-dependent oxidoreductase domain"/>
    <property type="match status" value="1"/>
</dbReference>
<evidence type="ECO:0000256" key="1">
    <source>
        <dbReference type="ARBA" id="ARBA00023002"/>
    </source>
</evidence>
<dbReference type="PANTHER" id="PTHR43625:SF40">
    <property type="entry name" value="ALDO-KETO REDUCTASE YAKC [NADP(+)]"/>
    <property type="match status" value="1"/>
</dbReference>
<protein>
    <submittedName>
        <fullName evidence="3">Oxidoreductase</fullName>
    </submittedName>
</protein>
<keyword evidence="4" id="KW-1185">Reference proteome</keyword>
<dbReference type="Proteomes" id="UP001157109">
    <property type="component" value="Unassembled WGS sequence"/>
</dbReference>
<dbReference type="PANTHER" id="PTHR43625">
    <property type="entry name" value="AFLATOXIN B1 ALDEHYDE REDUCTASE"/>
    <property type="match status" value="1"/>
</dbReference>
<dbReference type="Pfam" id="PF00248">
    <property type="entry name" value="Aldo_ket_red"/>
    <property type="match status" value="1"/>
</dbReference>
<comment type="caution">
    <text evidence="3">The sequence shown here is derived from an EMBL/GenBank/DDBJ whole genome shotgun (WGS) entry which is preliminary data.</text>
</comment>
<proteinExistence type="predicted"/>
<dbReference type="RefSeq" id="WP_284284975.1">
    <property type="nucleotide sequence ID" value="NZ_BSUJ01000001.1"/>
</dbReference>
<accession>A0ABQ6HTK6</accession>
<dbReference type="InterPro" id="IPR050791">
    <property type="entry name" value="Aldo-Keto_reductase"/>
</dbReference>
<dbReference type="EMBL" id="BSUJ01000001">
    <property type="protein sequence ID" value="GMA21771.1"/>
    <property type="molecule type" value="Genomic_DNA"/>
</dbReference>
<organism evidence="3 4">
    <name type="scientific">Arsenicicoccus piscis</name>
    <dbReference type="NCBI Taxonomy" id="673954"/>
    <lineage>
        <taxon>Bacteria</taxon>
        <taxon>Bacillati</taxon>
        <taxon>Actinomycetota</taxon>
        <taxon>Actinomycetes</taxon>
        <taxon>Micrococcales</taxon>
        <taxon>Intrasporangiaceae</taxon>
        <taxon>Arsenicicoccus</taxon>
    </lineage>
</organism>
<dbReference type="InterPro" id="IPR023210">
    <property type="entry name" value="NADP_OxRdtase_dom"/>
</dbReference>
<feature type="domain" description="NADP-dependent oxidoreductase" evidence="2">
    <location>
        <begin position="14"/>
        <end position="306"/>
    </location>
</feature>
<evidence type="ECO:0000313" key="3">
    <source>
        <dbReference type="EMBL" id="GMA21771.1"/>
    </source>
</evidence>
<keyword evidence="1" id="KW-0560">Oxidoreductase</keyword>
<sequence length="343" mass="36211">MKQRHLGSLTISSIGLGCMGLAQGYGPTSRDEAVTAIHAALEAGVTLFDTAMSYREGANEELVGTALGSAGLAGAKALVATKADIVRTPEGVRVDARPDRLRGDALASVRRLDREVIDLYYLHRVDPRFPVEEQVGALADLVDEGLVRAVGVSEVTATQLEAATSTTTISAVQLEWSLAWRAAERDVVPAARRLGVPVVAYSPLGRGLLTADPVSRDPSVSAFRGSDPRFDSTHRGPNTAAAERLTELAGRWHLSAAALALAWLLHQGEDVVALPGSRRADRVRDNAAAADVALAPAAIAELDELSAKFVSDRYSPSRCPPPPARRPGDDLALRAACHTTIAP</sequence>
<dbReference type="PROSITE" id="PS51257">
    <property type="entry name" value="PROKAR_LIPOPROTEIN"/>
    <property type="match status" value="1"/>
</dbReference>
<evidence type="ECO:0000313" key="4">
    <source>
        <dbReference type="Proteomes" id="UP001157109"/>
    </source>
</evidence>